<feature type="transmembrane region" description="Helical" evidence="1">
    <location>
        <begin position="7"/>
        <end position="26"/>
    </location>
</feature>
<keyword evidence="1" id="KW-1133">Transmembrane helix</keyword>
<evidence type="ECO:0000256" key="1">
    <source>
        <dbReference type="SAM" id="Phobius"/>
    </source>
</evidence>
<sequence length="201" mass="22723">MESIQRAVTYVLLSSLLIRLPWWTVLNLTPAQRPRRSWTIQKCLYVKFLRFLLSSKGRDRMKHIRVLPTHLALQLDKGVEGVYVDGVPELLAGKVKEWAAKANVEATRIPGYWIHKKGENIIMGQKPYENEKVAYFLHGGAYMHLSAHPNQATSAIPRGLLRFCPSIKRSFAIEYRLSSIPPEPTAGQFPAALIDAIAGYN</sequence>
<gene>
    <name evidence="2" type="ORF">EW145_g7807</name>
</gene>
<evidence type="ECO:0008006" key="4">
    <source>
        <dbReference type="Google" id="ProtNLM"/>
    </source>
</evidence>
<keyword evidence="1" id="KW-0812">Transmembrane</keyword>
<dbReference type="OrthoDB" id="2152029at2759"/>
<dbReference type="Proteomes" id="UP000308199">
    <property type="component" value="Unassembled WGS sequence"/>
</dbReference>
<dbReference type="Gene3D" id="3.40.50.1820">
    <property type="entry name" value="alpha/beta hydrolase"/>
    <property type="match status" value="1"/>
</dbReference>
<accession>A0A4S4KDU9</accession>
<organism evidence="2 3">
    <name type="scientific">Phellinidium pouzarii</name>
    <dbReference type="NCBI Taxonomy" id="167371"/>
    <lineage>
        <taxon>Eukaryota</taxon>
        <taxon>Fungi</taxon>
        <taxon>Dikarya</taxon>
        <taxon>Basidiomycota</taxon>
        <taxon>Agaricomycotina</taxon>
        <taxon>Agaricomycetes</taxon>
        <taxon>Hymenochaetales</taxon>
        <taxon>Hymenochaetaceae</taxon>
        <taxon>Phellinidium</taxon>
    </lineage>
</organism>
<proteinExistence type="predicted"/>
<comment type="caution">
    <text evidence="2">The sequence shown here is derived from an EMBL/GenBank/DDBJ whole genome shotgun (WGS) entry which is preliminary data.</text>
</comment>
<reference evidence="2 3" key="1">
    <citation type="submission" date="2019-02" db="EMBL/GenBank/DDBJ databases">
        <title>Genome sequencing of the rare red list fungi Phellinidium pouzarii.</title>
        <authorList>
            <person name="Buettner E."/>
            <person name="Kellner H."/>
        </authorList>
    </citation>
    <scope>NUCLEOTIDE SEQUENCE [LARGE SCALE GENOMIC DNA]</scope>
    <source>
        <strain evidence="2 3">DSM 108285</strain>
    </source>
</reference>
<dbReference type="AlphaFoldDB" id="A0A4S4KDU9"/>
<keyword evidence="3" id="KW-1185">Reference proteome</keyword>
<protein>
    <recommendedName>
        <fullName evidence="4">Alpha/beta hydrolase fold-3 domain-containing protein</fullName>
    </recommendedName>
</protein>
<dbReference type="InterPro" id="IPR029058">
    <property type="entry name" value="AB_hydrolase_fold"/>
</dbReference>
<evidence type="ECO:0000313" key="2">
    <source>
        <dbReference type="EMBL" id="THG96271.1"/>
    </source>
</evidence>
<name>A0A4S4KDU9_9AGAM</name>
<evidence type="ECO:0000313" key="3">
    <source>
        <dbReference type="Proteomes" id="UP000308199"/>
    </source>
</evidence>
<keyword evidence="1" id="KW-0472">Membrane</keyword>
<dbReference type="EMBL" id="SGPK01000891">
    <property type="protein sequence ID" value="THG96271.1"/>
    <property type="molecule type" value="Genomic_DNA"/>
</dbReference>
<feature type="non-terminal residue" evidence="2">
    <location>
        <position position="201"/>
    </location>
</feature>